<dbReference type="RefSeq" id="WP_151991232.1">
    <property type="nucleotide sequence ID" value="NZ_LR701528.1"/>
</dbReference>
<dbReference type="AlphaFoldDB" id="A0A5E7ZM71"/>
<reference evidence="1 2" key="1">
    <citation type="submission" date="2019-09" db="EMBL/GenBank/DDBJ databases">
        <authorList>
            <person name="Dittami M. S."/>
        </authorList>
    </citation>
    <scope>NUCLEOTIDE SEQUENCE [LARGE SCALE GENOMIC DNA]</scope>
    <source>
        <strain evidence="1">SPHINGO391</strain>
    </source>
</reference>
<gene>
    <name evidence="1" type="ORF">SPHINGO391_470047</name>
</gene>
<accession>A0A5E7ZM71</accession>
<protein>
    <submittedName>
        <fullName evidence="1">Uncharacterized protein</fullName>
    </submittedName>
</protein>
<sequence length="239" mass="26455">MPEYLLPDVPFPENARPYRAMFYLQPYNSRSQSPWTRAVKTLSLSKPLWVARVTFRTGYDGYDGADAWGGEMDAWIAEQEGGARTTELWDFRRPYPPGLRRYYSQFAGPRYPFANGEEFSMGERFVLPAESEPLNEAAARGATEMAFAGFLPNEPVFLPGDMIGGDGRPHIILRAAVADGSGRAVVRFIPPLDFDVPAGSAITVRPPGRYQLVSDDAGANETSVGELTEYTLDFVEVPS</sequence>
<name>A0A5E7ZM71_9SPHN</name>
<evidence type="ECO:0000313" key="2">
    <source>
        <dbReference type="Proteomes" id="UP000326857"/>
    </source>
</evidence>
<proteinExistence type="predicted"/>
<evidence type="ECO:0000313" key="1">
    <source>
        <dbReference type="EMBL" id="VVT20270.1"/>
    </source>
</evidence>
<organism evidence="1 2">
    <name type="scientific">Sphingomonas aurantiaca</name>
    <dbReference type="NCBI Taxonomy" id="185949"/>
    <lineage>
        <taxon>Bacteria</taxon>
        <taxon>Pseudomonadati</taxon>
        <taxon>Pseudomonadota</taxon>
        <taxon>Alphaproteobacteria</taxon>
        <taxon>Sphingomonadales</taxon>
        <taxon>Sphingomonadaceae</taxon>
        <taxon>Sphingomonas</taxon>
    </lineage>
</organism>
<dbReference type="EMBL" id="CABVLI010000042">
    <property type="protein sequence ID" value="VVT20270.1"/>
    <property type="molecule type" value="Genomic_DNA"/>
</dbReference>
<dbReference type="Proteomes" id="UP000326857">
    <property type="component" value="Unassembled WGS sequence"/>
</dbReference>